<dbReference type="InterPro" id="IPR036388">
    <property type="entry name" value="WH-like_DNA-bd_sf"/>
</dbReference>
<dbReference type="PRINTS" id="PR00039">
    <property type="entry name" value="HTHLYSR"/>
</dbReference>
<dbReference type="Gene3D" id="1.10.10.10">
    <property type="entry name" value="Winged helix-like DNA-binding domain superfamily/Winged helix DNA-binding domain"/>
    <property type="match status" value="1"/>
</dbReference>
<keyword evidence="4" id="KW-0804">Transcription</keyword>
<dbReference type="GO" id="GO:0003700">
    <property type="term" value="F:DNA-binding transcription factor activity"/>
    <property type="evidence" value="ECO:0007669"/>
    <property type="project" value="InterPro"/>
</dbReference>
<evidence type="ECO:0000256" key="1">
    <source>
        <dbReference type="ARBA" id="ARBA00009437"/>
    </source>
</evidence>
<evidence type="ECO:0000256" key="2">
    <source>
        <dbReference type="ARBA" id="ARBA00023015"/>
    </source>
</evidence>
<feature type="domain" description="HTH lysR-type" evidence="5">
    <location>
        <begin position="6"/>
        <end position="63"/>
    </location>
</feature>
<accession>A0A4Y3HXF6</accession>
<dbReference type="RefSeq" id="WP_141346332.1">
    <property type="nucleotide sequence ID" value="NZ_BJLF01000013.1"/>
</dbReference>
<dbReference type="InterPro" id="IPR005119">
    <property type="entry name" value="LysR_subst-bd"/>
</dbReference>
<dbReference type="SUPFAM" id="SSF46785">
    <property type="entry name" value="Winged helix' DNA-binding domain"/>
    <property type="match status" value="1"/>
</dbReference>
<dbReference type="PANTHER" id="PTHR30118">
    <property type="entry name" value="HTH-TYPE TRANSCRIPTIONAL REGULATOR LEUO-RELATED"/>
    <property type="match status" value="1"/>
</dbReference>
<evidence type="ECO:0000256" key="3">
    <source>
        <dbReference type="ARBA" id="ARBA00023125"/>
    </source>
</evidence>
<comment type="similarity">
    <text evidence="1">Belongs to the LysR transcriptional regulatory family.</text>
</comment>
<keyword evidence="3" id="KW-0238">DNA-binding</keyword>
<dbReference type="SUPFAM" id="SSF53850">
    <property type="entry name" value="Periplasmic binding protein-like II"/>
    <property type="match status" value="1"/>
</dbReference>
<dbReference type="OrthoDB" id="6621790at2"/>
<dbReference type="Proteomes" id="UP000318717">
    <property type="component" value="Unassembled WGS sequence"/>
</dbReference>
<dbReference type="InterPro" id="IPR050389">
    <property type="entry name" value="LysR-type_TF"/>
</dbReference>
<evidence type="ECO:0000256" key="4">
    <source>
        <dbReference type="ARBA" id="ARBA00023163"/>
    </source>
</evidence>
<comment type="caution">
    <text evidence="6">The sequence shown here is derived from an EMBL/GenBank/DDBJ whole genome shotgun (WGS) entry which is preliminary data.</text>
</comment>
<protein>
    <submittedName>
        <fullName evidence="6">LysR family transcriptional regulator</fullName>
    </submittedName>
</protein>
<dbReference type="PANTHER" id="PTHR30118:SF6">
    <property type="entry name" value="HTH-TYPE TRANSCRIPTIONAL REGULATOR LEUO"/>
    <property type="match status" value="1"/>
</dbReference>
<evidence type="ECO:0000313" key="6">
    <source>
        <dbReference type="EMBL" id="GEA51859.1"/>
    </source>
</evidence>
<gene>
    <name evidence="6" type="ORF">VIN01S_26630</name>
</gene>
<evidence type="ECO:0000313" key="7">
    <source>
        <dbReference type="Proteomes" id="UP000318717"/>
    </source>
</evidence>
<dbReference type="GO" id="GO:0003677">
    <property type="term" value="F:DNA binding"/>
    <property type="evidence" value="ECO:0007669"/>
    <property type="project" value="UniProtKB-KW"/>
</dbReference>
<dbReference type="Pfam" id="PF00126">
    <property type="entry name" value="HTH_1"/>
    <property type="match status" value="1"/>
</dbReference>
<keyword evidence="7" id="KW-1185">Reference proteome</keyword>
<proteinExistence type="inferred from homology"/>
<dbReference type="Pfam" id="PF03466">
    <property type="entry name" value="LysR_substrate"/>
    <property type="match status" value="1"/>
</dbReference>
<reference evidence="6 7" key="1">
    <citation type="submission" date="2019-06" db="EMBL/GenBank/DDBJ databases">
        <title>Whole genome shotgun sequence of Vibrio inusitatus NBRC 102082.</title>
        <authorList>
            <person name="Hosoyama A."/>
            <person name="Uohara A."/>
            <person name="Ohji S."/>
            <person name="Ichikawa N."/>
        </authorList>
    </citation>
    <scope>NUCLEOTIDE SEQUENCE [LARGE SCALE GENOMIC DNA]</scope>
    <source>
        <strain evidence="6 7">NBRC 102082</strain>
    </source>
</reference>
<dbReference type="InterPro" id="IPR000847">
    <property type="entry name" value="LysR_HTH_N"/>
</dbReference>
<dbReference type="AlphaFoldDB" id="A0A4Y3HXF6"/>
<sequence length="312" mass="35731">MQNDIPNFNLLAVFAAVIEQGSLSKAAEQLNTNQSTVSTAMARLSKQLGQELYLRKGRGIEPTSYAKNLYRQVQDPINQLNQVFQSLGSFDPATAKRQFVITAPEHLQWVLMDQFAKTTPENITLEVFDQPSDESKMYDDLMSQKVDLLIDILPSKQASIRSTKLLGNSFVVVCSQDHPRIQGKLTAELFMQEKHALLERKRNSLYSLTHYTSIDLSKRNVAYHGRTLFSNLMLCSQTDCLSVVPLSLALQFKDRLQLQVFTPPFEHTTMSTYLIWPKRLDNDPAHAWLRDTIFTISKKIQVYLDKYKLEHE</sequence>
<dbReference type="PROSITE" id="PS50931">
    <property type="entry name" value="HTH_LYSR"/>
    <property type="match status" value="1"/>
</dbReference>
<organism evidence="6 7">
    <name type="scientific">Vibrio inusitatus NBRC 102082</name>
    <dbReference type="NCBI Taxonomy" id="1219070"/>
    <lineage>
        <taxon>Bacteria</taxon>
        <taxon>Pseudomonadati</taxon>
        <taxon>Pseudomonadota</taxon>
        <taxon>Gammaproteobacteria</taxon>
        <taxon>Vibrionales</taxon>
        <taxon>Vibrionaceae</taxon>
        <taxon>Vibrio</taxon>
    </lineage>
</organism>
<dbReference type="InterPro" id="IPR036390">
    <property type="entry name" value="WH_DNA-bd_sf"/>
</dbReference>
<dbReference type="Gene3D" id="3.40.190.10">
    <property type="entry name" value="Periplasmic binding protein-like II"/>
    <property type="match status" value="2"/>
</dbReference>
<keyword evidence="2" id="KW-0805">Transcription regulation</keyword>
<dbReference type="EMBL" id="BJLF01000013">
    <property type="protein sequence ID" value="GEA51859.1"/>
    <property type="molecule type" value="Genomic_DNA"/>
</dbReference>
<name>A0A4Y3HXF6_9VIBR</name>
<evidence type="ECO:0000259" key="5">
    <source>
        <dbReference type="PROSITE" id="PS50931"/>
    </source>
</evidence>